<dbReference type="Gene3D" id="1.20.1250.20">
    <property type="entry name" value="MFS general substrate transporter like domains"/>
    <property type="match status" value="1"/>
</dbReference>
<evidence type="ECO:0000313" key="7">
    <source>
        <dbReference type="EMBL" id="CAD7569074.1"/>
    </source>
</evidence>
<keyword evidence="2 5" id="KW-0812">Transmembrane</keyword>
<protein>
    <submittedName>
        <fullName evidence="7">(California timema) hypothetical protein</fullName>
    </submittedName>
</protein>
<dbReference type="FunFam" id="1.20.1250.20:FF:000423">
    <property type="entry name" value="Putative inorganic phosphate cotransporter-like Protein"/>
    <property type="match status" value="1"/>
</dbReference>
<dbReference type="GO" id="GO:0022857">
    <property type="term" value="F:transmembrane transporter activity"/>
    <property type="evidence" value="ECO:0007669"/>
    <property type="project" value="InterPro"/>
</dbReference>
<gene>
    <name evidence="7" type="ORF">TCMB3V08_LOCUS1824</name>
</gene>
<dbReference type="PANTHER" id="PTHR11662:SF399">
    <property type="entry name" value="FI19708P1-RELATED"/>
    <property type="match status" value="1"/>
</dbReference>
<organism evidence="7">
    <name type="scientific">Timema californicum</name>
    <name type="common">California timema</name>
    <name type="synonym">Walking stick</name>
    <dbReference type="NCBI Taxonomy" id="61474"/>
    <lineage>
        <taxon>Eukaryota</taxon>
        <taxon>Metazoa</taxon>
        <taxon>Ecdysozoa</taxon>
        <taxon>Arthropoda</taxon>
        <taxon>Hexapoda</taxon>
        <taxon>Insecta</taxon>
        <taxon>Pterygota</taxon>
        <taxon>Neoptera</taxon>
        <taxon>Polyneoptera</taxon>
        <taxon>Phasmatodea</taxon>
        <taxon>Timematodea</taxon>
        <taxon>Timematoidea</taxon>
        <taxon>Timematidae</taxon>
        <taxon>Timema</taxon>
    </lineage>
</organism>
<dbReference type="InterPro" id="IPR050382">
    <property type="entry name" value="MFS_Na/Anion_cotransporter"/>
</dbReference>
<dbReference type="AlphaFoldDB" id="A0A7R9P436"/>
<evidence type="ECO:0000256" key="4">
    <source>
        <dbReference type="ARBA" id="ARBA00023136"/>
    </source>
</evidence>
<dbReference type="GO" id="GO:0016020">
    <property type="term" value="C:membrane"/>
    <property type="evidence" value="ECO:0007669"/>
    <property type="project" value="UniProtKB-SubCell"/>
</dbReference>
<proteinExistence type="predicted"/>
<dbReference type="PANTHER" id="PTHR11662">
    <property type="entry name" value="SOLUTE CARRIER FAMILY 17"/>
    <property type="match status" value="1"/>
</dbReference>
<feature type="transmembrane region" description="Helical" evidence="5">
    <location>
        <begin position="115"/>
        <end position="135"/>
    </location>
</feature>
<sequence length="312" mass="34097">MASMGIFVQFLLKFSVSVAIVAMVKTTSSGTTNVTNMDACPNTATISTGASAKEGEFDWSGTMQGFILSSFYYGYICTQLLGGRLAEMFGAKLVMGPGILLAGILSLLAPIAARWHVAAFATIRILVGACVGVFFPALQNLFSKWFPPEEHQRTSGIMYSCMYLSNIISMSVSGVLSGISWDLVFYVYGGCAILWSIPWLFFIYNSPEEHPTISPEELLYITKSSDSEKGHGEDVGKTLSTYHQETVKTSTTCRQDVCNTSATCQDVGNTPTTFLQDVGKTSSTCKRYRVGVIRVDTVMVSGCRRAMTWFWT</sequence>
<dbReference type="PROSITE" id="PS50850">
    <property type="entry name" value="MFS"/>
    <property type="match status" value="1"/>
</dbReference>
<keyword evidence="4 5" id="KW-0472">Membrane</keyword>
<keyword evidence="3 5" id="KW-1133">Transmembrane helix</keyword>
<evidence type="ECO:0000256" key="1">
    <source>
        <dbReference type="ARBA" id="ARBA00004141"/>
    </source>
</evidence>
<evidence type="ECO:0000256" key="5">
    <source>
        <dbReference type="SAM" id="Phobius"/>
    </source>
</evidence>
<dbReference type="EMBL" id="OE179529">
    <property type="protein sequence ID" value="CAD7569074.1"/>
    <property type="molecule type" value="Genomic_DNA"/>
</dbReference>
<name>A0A7R9P436_TIMCA</name>
<comment type="subcellular location">
    <subcellularLocation>
        <location evidence="1">Membrane</location>
        <topology evidence="1">Multi-pass membrane protein</topology>
    </subcellularLocation>
</comment>
<evidence type="ECO:0000259" key="6">
    <source>
        <dbReference type="PROSITE" id="PS50850"/>
    </source>
</evidence>
<dbReference type="Pfam" id="PF07690">
    <property type="entry name" value="MFS_1"/>
    <property type="match status" value="1"/>
</dbReference>
<dbReference type="InterPro" id="IPR020846">
    <property type="entry name" value="MFS_dom"/>
</dbReference>
<evidence type="ECO:0000256" key="2">
    <source>
        <dbReference type="ARBA" id="ARBA00022692"/>
    </source>
</evidence>
<dbReference type="InterPro" id="IPR036259">
    <property type="entry name" value="MFS_trans_sf"/>
</dbReference>
<accession>A0A7R9P436</accession>
<reference evidence="7" key="1">
    <citation type="submission" date="2020-11" db="EMBL/GenBank/DDBJ databases">
        <authorList>
            <person name="Tran Van P."/>
        </authorList>
    </citation>
    <scope>NUCLEOTIDE SEQUENCE</scope>
</reference>
<feature type="transmembrane region" description="Helical" evidence="5">
    <location>
        <begin position="156"/>
        <end position="179"/>
    </location>
</feature>
<dbReference type="SUPFAM" id="SSF103473">
    <property type="entry name" value="MFS general substrate transporter"/>
    <property type="match status" value="1"/>
</dbReference>
<dbReference type="InterPro" id="IPR011701">
    <property type="entry name" value="MFS"/>
</dbReference>
<feature type="transmembrane region" description="Helical" evidence="5">
    <location>
        <begin position="89"/>
        <end position="109"/>
    </location>
</feature>
<evidence type="ECO:0000256" key="3">
    <source>
        <dbReference type="ARBA" id="ARBA00022989"/>
    </source>
</evidence>
<feature type="transmembrane region" description="Helical" evidence="5">
    <location>
        <begin position="185"/>
        <end position="204"/>
    </location>
</feature>
<feature type="domain" description="Major facilitator superfamily (MFS) profile" evidence="6">
    <location>
        <begin position="1"/>
        <end position="312"/>
    </location>
</feature>
<feature type="transmembrane region" description="Helical" evidence="5">
    <location>
        <begin position="6"/>
        <end position="24"/>
    </location>
</feature>